<keyword evidence="4 6" id="KW-0539">Nucleus</keyword>
<comment type="similarity">
    <text evidence="2 6">Belongs to the eukaryotic ribosomal protein eL8 family.</text>
</comment>
<dbReference type="GO" id="GO:0000398">
    <property type="term" value="P:mRNA splicing, via spliceosome"/>
    <property type="evidence" value="ECO:0007669"/>
    <property type="project" value="UniProtKB-UniRule"/>
</dbReference>
<protein>
    <recommendedName>
        <fullName evidence="6">H/ACA ribonucleoprotein complex subunit 2</fullName>
    </recommendedName>
    <alternativeName>
        <fullName evidence="6">Nucleolar protein family A member 2</fullName>
    </alternativeName>
</protein>
<keyword evidence="8" id="KW-0689">Ribosomal protein</keyword>
<comment type="function">
    <text evidence="6">Required for ribosome biogenesis. Part of a complex which catalyzes pseudouridylation of rRNA. This involves the isomerization of uridine such that the ribose is subsequently attached to C5, instead of the normal N1. Pseudouridine ('psi') residues may serve to stabilize the conformation of rRNAs.</text>
</comment>
<sequence>MSGQNKSAVWPKAEKAALIRKILDCIKQAGHHEQLKKGAKEATESVSRGTSKFIILAADTQPLSLVLPLLLLAEEKNVSYVFLPSKIAIGRACGISRPVIAVSITSNGSYDIDRKIRALRNKVKCLGT</sequence>
<dbReference type="Pfam" id="PF01248">
    <property type="entry name" value="Ribosomal_L7Ae"/>
    <property type="match status" value="1"/>
</dbReference>
<dbReference type="SUPFAM" id="SSF55315">
    <property type="entry name" value="L30e-like"/>
    <property type="match status" value="1"/>
</dbReference>
<evidence type="ECO:0000256" key="4">
    <source>
        <dbReference type="ARBA" id="ARBA00023242"/>
    </source>
</evidence>
<keyword evidence="3 6" id="KW-0694">RNA-binding</keyword>
<evidence type="ECO:0000256" key="2">
    <source>
        <dbReference type="ARBA" id="ARBA00007337"/>
    </source>
</evidence>
<reference evidence="8" key="1">
    <citation type="submission" date="2023-06" db="EMBL/GenBank/DDBJ databases">
        <title>Genome-scale phylogeny and comparative genomics of the fungal order Sordariales.</title>
        <authorList>
            <consortium name="Lawrence Berkeley National Laboratory"/>
            <person name="Hensen N."/>
            <person name="Bonometti L."/>
            <person name="Westerberg I."/>
            <person name="Brannstrom I.O."/>
            <person name="Guillou S."/>
            <person name="Cros-Aarteil S."/>
            <person name="Calhoun S."/>
            <person name="Haridas S."/>
            <person name="Kuo A."/>
            <person name="Mondo S."/>
            <person name="Pangilinan J."/>
            <person name="Riley R."/>
            <person name="Labutti K."/>
            <person name="Andreopoulos B."/>
            <person name="Lipzen A."/>
            <person name="Chen C."/>
            <person name="Yanf M."/>
            <person name="Daum C."/>
            <person name="Ng V."/>
            <person name="Clum A."/>
            <person name="Steindorff A."/>
            <person name="Ohm R."/>
            <person name="Martin F."/>
            <person name="Silar P."/>
            <person name="Natvig D."/>
            <person name="Lalanne C."/>
            <person name="Gautier V."/>
            <person name="Ament-Velasquez S.L."/>
            <person name="Kruys A."/>
            <person name="Hutchinson M.I."/>
            <person name="Powell A.J."/>
            <person name="Barry K."/>
            <person name="Miller A.N."/>
            <person name="Grigoriev I.V."/>
            <person name="Debuchy R."/>
            <person name="Gladieux P."/>
            <person name="Thoren M.H."/>
            <person name="Johannesson H."/>
        </authorList>
    </citation>
    <scope>NUCLEOTIDE SEQUENCE</scope>
    <source>
        <strain evidence="8">PSN4</strain>
    </source>
</reference>
<dbReference type="GO" id="GO:0005840">
    <property type="term" value="C:ribosome"/>
    <property type="evidence" value="ECO:0007669"/>
    <property type="project" value="UniProtKB-KW"/>
</dbReference>
<dbReference type="GO" id="GO:0003723">
    <property type="term" value="F:RNA binding"/>
    <property type="evidence" value="ECO:0007669"/>
    <property type="project" value="UniProtKB-UniRule"/>
</dbReference>
<evidence type="ECO:0000313" key="9">
    <source>
        <dbReference type="Proteomes" id="UP001239445"/>
    </source>
</evidence>
<dbReference type="PANTHER" id="PTHR23105">
    <property type="entry name" value="RIBOSOMAL PROTEIN L7AE FAMILY MEMBER"/>
    <property type="match status" value="1"/>
</dbReference>
<keyword evidence="9" id="KW-1185">Reference proteome</keyword>
<evidence type="ECO:0000256" key="5">
    <source>
        <dbReference type="ARBA" id="ARBA00023274"/>
    </source>
</evidence>
<evidence type="ECO:0000256" key="1">
    <source>
        <dbReference type="ARBA" id="ARBA00004604"/>
    </source>
</evidence>
<dbReference type="InterPro" id="IPR004038">
    <property type="entry name" value="Ribosomal_eL8/eL30/eS12/Gad45"/>
</dbReference>
<evidence type="ECO:0000256" key="6">
    <source>
        <dbReference type="RuleBase" id="RU366039"/>
    </source>
</evidence>
<organism evidence="8 9">
    <name type="scientific">Echria macrotheca</name>
    <dbReference type="NCBI Taxonomy" id="438768"/>
    <lineage>
        <taxon>Eukaryota</taxon>
        <taxon>Fungi</taxon>
        <taxon>Dikarya</taxon>
        <taxon>Ascomycota</taxon>
        <taxon>Pezizomycotina</taxon>
        <taxon>Sordariomycetes</taxon>
        <taxon>Sordariomycetidae</taxon>
        <taxon>Sordariales</taxon>
        <taxon>Schizotheciaceae</taxon>
        <taxon>Echria</taxon>
    </lineage>
</organism>
<comment type="subcellular location">
    <subcellularLocation>
        <location evidence="1 6">Nucleus</location>
        <location evidence="1 6">Nucleolus</location>
    </subcellularLocation>
</comment>
<evidence type="ECO:0000256" key="3">
    <source>
        <dbReference type="ARBA" id="ARBA00022884"/>
    </source>
</evidence>
<dbReference type="InterPro" id="IPR050257">
    <property type="entry name" value="eL8/uL1-like"/>
</dbReference>
<dbReference type="AlphaFoldDB" id="A0AAJ0FF53"/>
<comment type="function">
    <text evidence="6">Common component of the spliceosome and rRNA processing machinery.</text>
</comment>
<dbReference type="InterPro" id="IPR018492">
    <property type="entry name" value="Ribosomal_eL8/Nhp2"/>
</dbReference>
<dbReference type="InterPro" id="IPR029064">
    <property type="entry name" value="Ribosomal_eL30-like_sf"/>
</dbReference>
<gene>
    <name evidence="8" type="ORF">QBC47DRAFT_96281</name>
</gene>
<dbReference type="Gene3D" id="3.30.1330.30">
    <property type="match status" value="1"/>
</dbReference>
<dbReference type="InterPro" id="IPR002415">
    <property type="entry name" value="H/ACA_rnp_Nhp2-like"/>
</dbReference>
<dbReference type="GO" id="GO:0031120">
    <property type="term" value="P:snRNA pseudouridine synthesis"/>
    <property type="evidence" value="ECO:0007669"/>
    <property type="project" value="UniProtKB-UniRule"/>
</dbReference>
<accession>A0AAJ0FF53</accession>
<dbReference type="PRINTS" id="PR00881">
    <property type="entry name" value="L7ARS6FAMILY"/>
</dbReference>
<evidence type="ECO:0000259" key="7">
    <source>
        <dbReference type="Pfam" id="PF01248"/>
    </source>
</evidence>
<dbReference type="EMBL" id="MU839828">
    <property type="protein sequence ID" value="KAK1758835.1"/>
    <property type="molecule type" value="Genomic_DNA"/>
</dbReference>
<dbReference type="Proteomes" id="UP001239445">
    <property type="component" value="Unassembled WGS sequence"/>
</dbReference>
<name>A0AAJ0FF53_9PEZI</name>
<dbReference type="PRINTS" id="PR00883">
    <property type="entry name" value="NUCLEARHMG"/>
</dbReference>
<comment type="caution">
    <text evidence="8">The sequence shown here is derived from an EMBL/GenBank/DDBJ whole genome shotgun (WGS) entry which is preliminary data.</text>
</comment>
<proteinExistence type="inferred from homology"/>
<evidence type="ECO:0000313" key="8">
    <source>
        <dbReference type="EMBL" id="KAK1758835.1"/>
    </source>
</evidence>
<dbReference type="GO" id="GO:0031429">
    <property type="term" value="C:box H/ACA snoRNP complex"/>
    <property type="evidence" value="ECO:0007669"/>
    <property type="project" value="UniProtKB-UniRule"/>
</dbReference>
<keyword evidence="5 6" id="KW-0687">Ribonucleoprotein</keyword>
<feature type="domain" description="Ribosomal protein eL8/eL30/eS12/Gadd45" evidence="7">
    <location>
        <begin position="21"/>
        <end position="111"/>
    </location>
</feature>